<dbReference type="Gene3D" id="3.90.190.20">
    <property type="entry name" value="Mur ligase, C-terminal domain"/>
    <property type="match status" value="1"/>
</dbReference>
<dbReference type="GO" id="GO:0008765">
    <property type="term" value="F:UDP-N-acetylmuramoylalanyl-D-glutamate-2,6-diaminopimelate ligase activity"/>
    <property type="evidence" value="ECO:0007669"/>
    <property type="project" value="UniProtKB-EC"/>
</dbReference>
<proteinExistence type="predicted"/>
<dbReference type="PANTHER" id="PTHR23135">
    <property type="entry name" value="MUR LIGASE FAMILY MEMBER"/>
    <property type="match status" value="1"/>
</dbReference>
<dbReference type="Pfam" id="PF02875">
    <property type="entry name" value="Mur_ligase_C"/>
    <property type="match status" value="1"/>
</dbReference>
<dbReference type="InterPro" id="IPR036615">
    <property type="entry name" value="Mur_ligase_C_dom_sf"/>
</dbReference>
<dbReference type="PANTHER" id="PTHR23135:SF4">
    <property type="entry name" value="UDP-N-ACETYLMURAMOYL-L-ALANYL-D-GLUTAMATE--2,6-DIAMINOPIMELATE LIGASE MURE HOMOLOG, CHLOROPLASTIC"/>
    <property type="match status" value="1"/>
</dbReference>
<evidence type="ECO:0000259" key="2">
    <source>
        <dbReference type="Pfam" id="PF02875"/>
    </source>
</evidence>
<feature type="domain" description="Mur ligase C-terminal" evidence="2">
    <location>
        <begin position="1"/>
        <end position="72"/>
    </location>
</feature>
<dbReference type="AlphaFoldDB" id="A0A3B0UN68"/>
<evidence type="ECO:0000256" key="1">
    <source>
        <dbReference type="SAM" id="MobiDB-lite"/>
    </source>
</evidence>
<gene>
    <name evidence="3" type="ORF">MNBD_BACTEROID04-1481</name>
</gene>
<protein>
    <submittedName>
        <fullName evidence="3">UDP-N-acetylmuramoylalanyl-D-glutamate--2,6-diaminopimelate ligase</fullName>
        <ecNumber evidence="3">6.3.2.13</ecNumber>
    </submittedName>
</protein>
<dbReference type="SUPFAM" id="SSF53244">
    <property type="entry name" value="MurD-like peptide ligases, peptide-binding domain"/>
    <property type="match status" value="1"/>
</dbReference>
<evidence type="ECO:0000313" key="3">
    <source>
        <dbReference type="EMBL" id="VAW26607.1"/>
    </source>
</evidence>
<sequence>MGRIASQLSSQVVFTSDNPRSENPQTIIEEIERGVETQNIKKTIAILDREQAIKIAIKLANKGDIILIAGKGHETYQEIKGERSHFDDLEVVTHFLEVIEK</sequence>
<dbReference type="EMBL" id="UOER01000614">
    <property type="protein sequence ID" value="VAW26607.1"/>
    <property type="molecule type" value="Genomic_DNA"/>
</dbReference>
<feature type="region of interest" description="Disordered" evidence="1">
    <location>
        <begin position="1"/>
        <end position="21"/>
    </location>
</feature>
<name>A0A3B0UN68_9ZZZZ</name>
<dbReference type="InterPro" id="IPR004101">
    <property type="entry name" value="Mur_ligase_C"/>
</dbReference>
<keyword evidence="3" id="KW-0436">Ligase</keyword>
<reference evidence="3" key="1">
    <citation type="submission" date="2018-06" db="EMBL/GenBank/DDBJ databases">
        <authorList>
            <person name="Zhirakovskaya E."/>
        </authorList>
    </citation>
    <scope>NUCLEOTIDE SEQUENCE</scope>
</reference>
<accession>A0A3B0UN68</accession>
<organism evidence="3">
    <name type="scientific">hydrothermal vent metagenome</name>
    <dbReference type="NCBI Taxonomy" id="652676"/>
    <lineage>
        <taxon>unclassified sequences</taxon>
        <taxon>metagenomes</taxon>
        <taxon>ecological metagenomes</taxon>
    </lineage>
</organism>
<dbReference type="EC" id="6.3.2.13" evidence="3"/>